<comment type="caution">
    <text evidence="3">The sequence shown here is derived from an EMBL/GenBank/DDBJ whole genome shotgun (WGS) entry which is preliminary data.</text>
</comment>
<evidence type="ECO:0000313" key="4">
    <source>
        <dbReference type="Proteomes" id="UP000636960"/>
    </source>
</evidence>
<keyword evidence="4" id="KW-1185">Reference proteome</keyword>
<name>A0A919K5I9_9ACTN</name>
<protein>
    <submittedName>
        <fullName evidence="3">Uncharacterized protein</fullName>
    </submittedName>
</protein>
<feature type="chain" id="PRO_5036743575" evidence="2">
    <location>
        <begin position="32"/>
        <end position="324"/>
    </location>
</feature>
<dbReference type="Proteomes" id="UP000636960">
    <property type="component" value="Unassembled WGS sequence"/>
</dbReference>
<evidence type="ECO:0000313" key="3">
    <source>
        <dbReference type="EMBL" id="GIE99707.1"/>
    </source>
</evidence>
<evidence type="ECO:0000256" key="1">
    <source>
        <dbReference type="SAM" id="MobiDB-lite"/>
    </source>
</evidence>
<dbReference type="AlphaFoldDB" id="A0A919K5I9"/>
<gene>
    <name evidence="3" type="ORF">Ari01nite_71720</name>
</gene>
<reference evidence="3" key="1">
    <citation type="submission" date="2021-01" db="EMBL/GenBank/DDBJ databases">
        <title>Whole genome shotgun sequence of Actinoplanes rishiriensis NBRC 108556.</title>
        <authorList>
            <person name="Komaki H."/>
            <person name="Tamura T."/>
        </authorList>
    </citation>
    <scope>NUCLEOTIDE SEQUENCE</scope>
    <source>
        <strain evidence="3">NBRC 108556</strain>
    </source>
</reference>
<evidence type="ECO:0000256" key="2">
    <source>
        <dbReference type="SAM" id="SignalP"/>
    </source>
</evidence>
<keyword evidence="2" id="KW-0732">Signal</keyword>
<proteinExistence type="predicted"/>
<feature type="signal peptide" evidence="2">
    <location>
        <begin position="1"/>
        <end position="31"/>
    </location>
</feature>
<dbReference type="RefSeq" id="WP_203786686.1">
    <property type="nucleotide sequence ID" value="NZ_BOMV01000076.1"/>
</dbReference>
<accession>A0A919K5I9</accession>
<dbReference type="EMBL" id="BOMV01000076">
    <property type="protein sequence ID" value="GIE99707.1"/>
    <property type="molecule type" value="Genomic_DNA"/>
</dbReference>
<feature type="region of interest" description="Disordered" evidence="1">
    <location>
        <begin position="40"/>
        <end position="60"/>
    </location>
</feature>
<sequence length="324" mass="33879">MNLRTGRRWVQLATIGVGLTAIVAAAGAASAAEQPAAPAALRPAAPAPGQPGAPVRGEVPGLTGEAAAKLAGGAATRFRELTEQRVAAARNSLAAETLHTAWGTAFSQPQAQGIRGTLSVLTGAGTTTRGGEYIYSPTSLSPGGACIEITTAYTPSGPLVWAWDWCGGNAGVGKAIAINSSFLSKYTTTVNGLPAYTFEVSKTDAATNAWTAYLFNYQTNAYETFYTSSGTYDLGETWFGWNMFEIYSDVEPSTGAGYYCTDMAGQSFDASSIQVKLNGTWALATSANSYSYGNPPPPGSNFQCPKLTFAMDSPNNHWSARIAR</sequence>
<organism evidence="3 4">
    <name type="scientific">Paractinoplanes rishiriensis</name>
    <dbReference type="NCBI Taxonomy" id="1050105"/>
    <lineage>
        <taxon>Bacteria</taxon>
        <taxon>Bacillati</taxon>
        <taxon>Actinomycetota</taxon>
        <taxon>Actinomycetes</taxon>
        <taxon>Micromonosporales</taxon>
        <taxon>Micromonosporaceae</taxon>
        <taxon>Paractinoplanes</taxon>
    </lineage>
</organism>